<evidence type="ECO:0000256" key="1">
    <source>
        <dbReference type="SAM" id="Phobius"/>
    </source>
</evidence>
<proteinExistence type="predicted"/>
<reference evidence="3" key="1">
    <citation type="submission" date="2016-10" db="EMBL/GenBank/DDBJ databases">
        <title>Sequence of Gallionella enrichment culture.</title>
        <authorList>
            <person name="Poehlein A."/>
            <person name="Muehling M."/>
            <person name="Daniel R."/>
        </authorList>
    </citation>
    <scope>NUCLEOTIDE SEQUENCE</scope>
</reference>
<evidence type="ECO:0000313" key="3">
    <source>
        <dbReference type="EMBL" id="OIR16868.1"/>
    </source>
</evidence>
<keyword evidence="1" id="KW-0812">Transmembrane</keyword>
<accession>A0A1J5TT04</accession>
<dbReference type="EMBL" id="MLJW01000006">
    <property type="protein sequence ID" value="OIR16868.1"/>
    <property type="molecule type" value="Genomic_DNA"/>
</dbReference>
<dbReference type="SUPFAM" id="SSF48317">
    <property type="entry name" value="Acid phosphatase/Vanadium-dependent haloperoxidase"/>
    <property type="match status" value="1"/>
</dbReference>
<dbReference type="Pfam" id="PF01569">
    <property type="entry name" value="PAP2"/>
    <property type="match status" value="1"/>
</dbReference>
<dbReference type="InterPro" id="IPR000326">
    <property type="entry name" value="PAP2/HPO"/>
</dbReference>
<gene>
    <name evidence="3" type="ORF">GALL_26890</name>
</gene>
<sequence>MKEILYDWGGANVWLFHAINDIRFEWLDQFMLLGTALGDHNLFVPYLALLTLLALVMVSRPEQDPRRYRLQVTRWMSVVAVFSVAYLLDGLLLGFLKPLLDFPRPPLALAPGTVNIVGTPEYHHSLPSGHSSFAMLVVASLWPVLQRRWRVAGAVFVLWVGISRSSLGAHFPADVLAGFLSSLAVVSLVYVAVQKLVRLVEIRARGKN</sequence>
<dbReference type="PANTHER" id="PTHR14969">
    <property type="entry name" value="SPHINGOSINE-1-PHOSPHATE PHOSPHOHYDROLASE"/>
    <property type="match status" value="1"/>
</dbReference>
<feature type="domain" description="Phosphatidic acid phosphatase type 2/haloperoxidase" evidence="2">
    <location>
        <begin position="80"/>
        <end position="190"/>
    </location>
</feature>
<comment type="caution">
    <text evidence="3">The sequence shown here is derived from an EMBL/GenBank/DDBJ whole genome shotgun (WGS) entry which is preliminary data.</text>
</comment>
<dbReference type="PANTHER" id="PTHR14969:SF13">
    <property type="entry name" value="AT30094P"/>
    <property type="match status" value="1"/>
</dbReference>
<name>A0A1J5TT04_9ZZZZ</name>
<protein>
    <submittedName>
        <fullName evidence="3">Phosphatidylglycerophosphatase B</fullName>
    </submittedName>
</protein>
<dbReference type="SMART" id="SM00014">
    <property type="entry name" value="acidPPc"/>
    <property type="match status" value="1"/>
</dbReference>
<dbReference type="InterPro" id="IPR036938">
    <property type="entry name" value="PAP2/HPO_sf"/>
</dbReference>
<organism evidence="3">
    <name type="scientific">mine drainage metagenome</name>
    <dbReference type="NCBI Taxonomy" id="410659"/>
    <lineage>
        <taxon>unclassified sequences</taxon>
        <taxon>metagenomes</taxon>
        <taxon>ecological metagenomes</taxon>
    </lineage>
</organism>
<feature type="transmembrane region" description="Helical" evidence="1">
    <location>
        <begin position="42"/>
        <end position="60"/>
    </location>
</feature>
<dbReference type="CDD" id="cd01610">
    <property type="entry name" value="PAP2_like"/>
    <property type="match status" value="1"/>
</dbReference>
<feature type="transmembrane region" description="Helical" evidence="1">
    <location>
        <begin position="175"/>
        <end position="193"/>
    </location>
</feature>
<evidence type="ECO:0000259" key="2">
    <source>
        <dbReference type="SMART" id="SM00014"/>
    </source>
</evidence>
<feature type="transmembrane region" description="Helical" evidence="1">
    <location>
        <begin position="72"/>
        <end position="96"/>
    </location>
</feature>
<keyword evidence="1" id="KW-1133">Transmembrane helix</keyword>
<dbReference type="Gene3D" id="1.20.144.10">
    <property type="entry name" value="Phosphatidic acid phosphatase type 2/haloperoxidase"/>
    <property type="match status" value="1"/>
</dbReference>
<dbReference type="AlphaFoldDB" id="A0A1J5TT04"/>
<keyword evidence="1" id="KW-0472">Membrane</keyword>